<dbReference type="Pfam" id="PF13020">
    <property type="entry name" value="NOV_C"/>
    <property type="match status" value="1"/>
</dbReference>
<proteinExistence type="predicted"/>
<dbReference type="Proteomes" id="UP001217325">
    <property type="component" value="Unassembled WGS sequence"/>
</dbReference>
<dbReference type="RefSeq" id="WP_037130959.1">
    <property type="nucleotide sequence ID" value="NZ_JAASHN010000005.1"/>
</dbReference>
<evidence type="ECO:0000313" key="2">
    <source>
        <dbReference type="EMBL" id="MDE8646878.1"/>
    </source>
</evidence>
<organism evidence="2 3">
    <name type="scientific">Rhodococcus qingshengii</name>
    <dbReference type="NCBI Taxonomy" id="334542"/>
    <lineage>
        <taxon>Bacteria</taxon>
        <taxon>Bacillati</taxon>
        <taxon>Actinomycetota</taxon>
        <taxon>Actinomycetes</taxon>
        <taxon>Mycobacteriales</taxon>
        <taxon>Nocardiaceae</taxon>
        <taxon>Rhodococcus</taxon>
        <taxon>Rhodococcus erythropolis group</taxon>
    </lineage>
</organism>
<evidence type="ECO:0000259" key="1">
    <source>
        <dbReference type="Pfam" id="PF13020"/>
    </source>
</evidence>
<dbReference type="EMBL" id="JARDXE010000011">
    <property type="protein sequence ID" value="MDE8646878.1"/>
    <property type="molecule type" value="Genomic_DNA"/>
</dbReference>
<evidence type="ECO:0000313" key="3">
    <source>
        <dbReference type="Proteomes" id="UP001217325"/>
    </source>
</evidence>
<name>A0AAW6LIB6_RHOSG</name>
<gene>
    <name evidence="2" type="ORF">PXH69_18085</name>
</gene>
<comment type="caution">
    <text evidence="2">The sequence shown here is derived from an EMBL/GenBank/DDBJ whole genome shotgun (WGS) entry which is preliminary data.</text>
</comment>
<accession>A0AAW6LIB6</accession>
<protein>
    <submittedName>
        <fullName evidence="2">DUF3883 domain-containing protein</fullName>
    </submittedName>
</protein>
<reference evidence="2" key="1">
    <citation type="submission" date="2023-02" db="EMBL/GenBank/DDBJ databases">
        <title>A novel hydrolase synthesized by Rhodococcus erythropolis HQ is responsible for the detoxification of Zearalenone.</title>
        <authorList>
            <person name="Hu J."/>
            <person name="Xu J."/>
        </authorList>
    </citation>
    <scope>NUCLEOTIDE SEQUENCE</scope>
    <source>
        <strain evidence="2">HQ</strain>
    </source>
</reference>
<dbReference type="InterPro" id="IPR024975">
    <property type="entry name" value="NOV_C"/>
</dbReference>
<feature type="domain" description="Protein NO VEIN C-terminal" evidence="1">
    <location>
        <begin position="288"/>
        <end position="356"/>
    </location>
</feature>
<sequence>MEEILYGWWETFEHYCVPGSSPVATSSDLMRIEEHARTESKYPRKQKVIGRRTGNDWRIAYVIRSGGLHEQNAQQAALYDKARQGGSRGNLAEIPPQSETVINTLNLDQTSMEVFDSRGALIVTWNPDQWDWGADYYDAIERTAMGESVPDSWSTGGRKSGVDPEDRVFLLRQGAHGRGIVACGSVTSEVYEDDHWDGSSRSANYVRIEWSTVLAIEDMLPTADLEAAMPKQHWSPRGGGIILTAAATLELEELWSQHCDSLDVECEGRPGRGAIQGRELDPVLRKKIEDAAQDRLMEHYRSRGWKITDTRIGNPFDATAEKDGKILFLEAKGTQTLGAAVLVTQREVEHARVHADSSIMGIWSGIEFNDDGDVDQSSGKFRIIPFDPKSGELTPVTLKWCPSN</sequence>
<dbReference type="AlphaFoldDB" id="A0AAW6LIB6"/>